<protein>
    <submittedName>
        <fullName evidence="3">Protein lin-37 homolog</fullName>
    </submittedName>
</protein>
<dbReference type="Pfam" id="PF15306">
    <property type="entry name" value="LIN37"/>
    <property type="match status" value="1"/>
</dbReference>
<reference evidence="3" key="1">
    <citation type="submission" date="2025-08" db="UniProtKB">
        <authorList>
            <consortium name="RefSeq"/>
        </authorList>
    </citation>
    <scope>IDENTIFICATION</scope>
    <source>
        <tissue evidence="3">Tentacle</tissue>
    </source>
</reference>
<keyword evidence="2" id="KW-1185">Reference proteome</keyword>
<dbReference type="GO" id="GO:0000122">
    <property type="term" value="P:negative regulation of transcription by RNA polymerase II"/>
    <property type="evidence" value="ECO:0007669"/>
    <property type="project" value="TreeGrafter"/>
</dbReference>
<gene>
    <name evidence="3" type="primary">LOC116304363</name>
</gene>
<dbReference type="InterPro" id="IPR028226">
    <property type="entry name" value="LIN37"/>
</dbReference>
<dbReference type="PANTHER" id="PTHR31336:SF3">
    <property type="entry name" value="PROTEIN LIN-37 HOMOLOG"/>
    <property type="match status" value="1"/>
</dbReference>
<dbReference type="GO" id="GO:0031523">
    <property type="term" value="C:Myb complex"/>
    <property type="evidence" value="ECO:0007669"/>
    <property type="project" value="TreeGrafter"/>
</dbReference>
<dbReference type="FunCoup" id="A0A6P8IUU5">
    <property type="interactions" value="1438"/>
</dbReference>
<dbReference type="AlphaFoldDB" id="A0A6P8IUU5"/>
<feature type="region of interest" description="Disordered" evidence="1">
    <location>
        <begin position="23"/>
        <end position="83"/>
    </location>
</feature>
<dbReference type="GO" id="GO:0017053">
    <property type="term" value="C:transcription repressor complex"/>
    <property type="evidence" value="ECO:0007669"/>
    <property type="project" value="InterPro"/>
</dbReference>
<feature type="region of interest" description="Disordered" evidence="1">
    <location>
        <begin position="122"/>
        <end position="156"/>
    </location>
</feature>
<evidence type="ECO:0000256" key="1">
    <source>
        <dbReference type="SAM" id="MobiDB-lite"/>
    </source>
</evidence>
<proteinExistence type="predicted"/>
<organism evidence="2 3">
    <name type="scientific">Actinia tenebrosa</name>
    <name type="common">Australian red waratah sea anemone</name>
    <dbReference type="NCBI Taxonomy" id="6105"/>
    <lineage>
        <taxon>Eukaryota</taxon>
        <taxon>Metazoa</taxon>
        <taxon>Cnidaria</taxon>
        <taxon>Anthozoa</taxon>
        <taxon>Hexacorallia</taxon>
        <taxon>Actiniaria</taxon>
        <taxon>Actiniidae</taxon>
        <taxon>Actinia</taxon>
    </lineage>
</organism>
<dbReference type="RefSeq" id="XP_031569950.1">
    <property type="nucleotide sequence ID" value="XM_031714090.1"/>
</dbReference>
<dbReference type="KEGG" id="aten:116304363"/>
<evidence type="ECO:0000313" key="2">
    <source>
        <dbReference type="Proteomes" id="UP000515163"/>
    </source>
</evidence>
<feature type="compositionally biased region" description="Low complexity" evidence="1">
    <location>
        <begin position="133"/>
        <end position="148"/>
    </location>
</feature>
<evidence type="ECO:0000313" key="3">
    <source>
        <dbReference type="RefSeq" id="XP_031569950.1"/>
    </source>
</evidence>
<sequence>MATAAGLNSARNKLEGLLNELVEKNDDSIDPGDPMAMIGSSLSSAMPPPSTPTKRSSTAKGPRKRRKKDLGFEVDGSEGSKLNPSYIMKLFDRNVDFAPFGEDTPLYTLAREWMENKPHRMKLASDSQDLPEGEQLSSSQGSSSSVLSNDPSTDSKAVYCLPLPKFKREKKDHTPIPKPLPHPPLSLNIHYNVDSGPNINDLKRNHIQRWKKVKSSWKEASLANQAHYTPSIKKIRQLFESYK</sequence>
<dbReference type="OrthoDB" id="6287771at2759"/>
<name>A0A6P8IUU5_ACTTE</name>
<dbReference type="GeneID" id="116304363"/>
<dbReference type="Proteomes" id="UP000515163">
    <property type="component" value="Unplaced"/>
</dbReference>
<dbReference type="InParanoid" id="A0A6P8IUU5"/>
<accession>A0A6P8IUU5</accession>
<dbReference type="PANTHER" id="PTHR31336">
    <property type="entry name" value="LIN37 HOMOLOG"/>
    <property type="match status" value="1"/>
</dbReference>